<dbReference type="AlphaFoldDB" id="A0A1B0A0T6"/>
<dbReference type="Gene3D" id="1.10.287.1490">
    <property type="match status" value="1"/>
</dbReference>
<name>A0A1B0A0T6_GLOPL</name>
<accession>A0A1B0A0T6</accession>
<evidence type="ECO:0000313" key="3">
    <source>
        <dbReference type="Proteomes" id="UP000092445"/>
    </source>
</evidence>
<feature type="coiled-coil region" evidence="1">
    <location>
        <begin position="124"/>
        <end position="193"/>
    </location>
</feature>
<evidence type="ECO:0000313" key="2">
    <source>
        <dbReference type="EnsemblMetazoa" id="GPAI030980-PA"/>
    </source>
</evidence>
<dbReference type="STRING" id="7398.A0A1B0A0T6"/>
<reference evidence="3" key="1">
    <citation type="submission" date="2014-03" db="EMBL/GenBank/DDBJ databases">
        <authorList>
            <person name="Aksoy S."/>
            <person name="Warren W."/>
            <person name="Wilson R.K."/>
        </authorList>
    </citation>
    <scope>NUCLEOTIDE SEQUENCE [LARGE SCALE GENOMIC DNA]</scope>
    <source>
        <strain evidence="3">IAEA</strain>
    </source>
</reference>
<dbReference type="Proteomes" id="UP000092445">
    <property type="component" value="Unassembled WGS sequence"/>
</dbReference>
<feature type="coiled-coil region" evidence="1">
    <location>
        <begin position="225"/>
        <end position="511"/>
    </location>
</feature>
<protein>
    <submittedName>
        <fullName evidence="2">Uncharacterized protein</fullName>
    </submittedName>
</protein>
<sequence length="576" mass="67618">MEYAQVNDGISKKSLSKEWNSLSEAMKIFYDKYEQLEKSCQEQSQSLSEMRRLYLDYVQDQLRSDESEHLSALGQPNEKLRLKSNENFKITANINKIKKNSEYIGESHLNGVGTQNTSLLKHRIQALNDDWKCLENIRKQLEDLSQKEKSDLREQLYSLEKKKLVAEQDLLTYDNIAEQVKQLQKNYNKLSKENELKSLPQVIGKHEECELKCSQQEKLRSLTPKESLEETVKRMEDKSVFEEQLNKLKIKYFDKQETVESEKKSLQREKLEVEKELKKVTEEKNAFNKQANELSGKYNSLREEYSFIKSQVEKINVEKTNLEEKLKQLEELNEYKKSEKDTLQERLSSVQQEKLAVDQERSALKEKLSELKTENNSLRKTCNEFEARERTLTQEKSDLDEELKQLQGKLSKAMDDLETERSSFQKTKLAMESKLAAVTAERNELKEQLREREEHVNVLEENNKRLENSEIKQQKTIIVLRDKIKAFAEETKNLNRQLRQLEEKHKKAVNIDIHNIGTPARFFATHGNENTSTPKDIFHYVLRKIETGTLNVALVVTVAIREYIEYVIRLQVAINI</sequence>
<dbReference type="VEuPathDB" id="VectorBase:GPAI030980"/>
<dbReference type="EnsemblMetazoa" id="GPAI030980-RA">
    <property type="protein sequence ID" value="GPAI030980-PA"/>
    <property type="gene ID" value="GPAI030980"/>
</dbReference>
<reference evidence="2" key="2">
    <citation type="submission" date="2020-05" db="UniProtKB">
        <authorList>
            <consortium name="EnsemblMetazoa"/>
        </authorList>
    </citation>
    <scope>IDENTIFICATION</scope>
    <source>
        <strain evidence="2">IAEA</strain>
    </source>
</reference>
<proteinExistence type="predicted"/>
<keyword evidence="1" id="KW-0175">Coiled coil</keyword>
<evidence type="ECO:0000256" key="1">
    <source>
        <dbReference type="SAM" id="Coils"/>
    </source>
</evidence>
<organism evidence="2 3">
    <name type="scientific">Glossina pallidipes</name>
    <name type="common">Tsetse fly</name>
    <dbReference type="NCBI Taxonomy" id="7398"/>
    <lineage>
        <taxon>Eukaryota</taxon>
        <taxon>Metazoa</taxon>
        <taxon>Ecdysozoa</taxon>
        <taxon>Arthropoda</taxon>
        <taxon>Hexapoda</taxon>
        <taxon>Insecta</taxon>
        <taxon>Pterygota</taxon>
        <taxon>Neoptera</taxon>
        <taxon>Endopterygota</taxon>
        <taxon>Diptera</taxon>
        <taxon>Brachycera</taxon>
        <taxon>Muscomorpha</taxon>
        <taxon>Hippoboscoidea</taxon>
        <taxon>Glossinidae</taxon>
        <taxon>Glossina</taxon>
    </lineage>
</organism>
<keyword evidence="3" id="KW-1185">Reference proteome</keyword>